<reference evidence="2 3" key="1">
    <citation type="submission" date="2017-04" db="EMBL/GenBank/DDBJ databases">
        <title>Genome Sequence of Marinobacter salarius strain SMR5 Isolated from a culture of the Diatom Skeletonema marinoi.</title>
        <authorList>
            <person name="Topel M."/>
            <person name="Pinder M.I.M."/>
            <person name="Johansson O.N."/>
            <person name="Kourtchenko O."/>
            <person name="Godhe A."/>
            <person name="Clarke A.K."/>
        </authorList>
    </citation>
    <scope>NUCLEOTIDE SEQUENCE [LARGE SCALE GENOMIC DNA]</scope>
    <source>
        <strain evidence="2 3">SMR5</strain>
    </source>
</reference>
<feature type="domain" description="Polysaccharide pyruvyl transferase" evidence="1">
    <location>
        <begin position="19"/>
        <end position="359"/>
    </location>
</feature>
<dbReference type="PANTHER" id="PTHR36836:SF1">
    <property type="entry name" value="COLANIC ACID BIOSYNTHESIS PROTEIN WCAK"/>
    <property type="match status" value="1"/>
</dbReference>
<evidence type="ECO:0000313" key="3">
    <source>
        <dbReference type="Proteomes" id="UP000193100"/>
    </source>
</evidence>
<accession>A0A1W6K9R1</accession>
<dbReference type="InterPro" id="IPR007345">
    <property type="entry name" value="Polysacch_pyruvyl_Trfase"/>
</dbReference>
<sequence length="426" mass="48076">MKSSNTPERIVITNIVSLNTGDAAILWGMIQMLRQRYGDSTKFTIFDRSAGAAKKYYPWAEFRQSLFGNAPRNRVAKVIQSLGYGHWVQRLHYWKLSSSARLCRLNFRWIARALLSEENYLSVLEYVNADLVISTGGTYLTENYGLWTNIRDYRFTFSTGTPLIFFTQTLGPFTSTKYRSAFTDIFNRCSAIFLRDERSLNHLFDLGVPQEKVTLAKDAAFAIDPGDATNYIEKDALRIAVSVRSLRYFSSEGEMLSESYKSSIAGMVTLAVRDYGAEVVFLSTCQGIPEYWTDDTLLADEILESLPNDISMSVSVDRKFRQPLEIVESYKGFSLVVATRMHAAILSIVAGTPVLGIAYEFKLEELFHQLGMNEARLSVNEMTPEVSEACLSGVIDNLDAWRETTRIARGQCKQEAEAVIEKLPNV</sequence>
<evidence type="ECO:0000259" key="1">
    <source>
        <dbReference type="Pfam" id="PF04230"/>
    </source>
</evidence>
<dbReference type="Proteomes" id="UP000193100">
    <property type="component" value="Chromosome"/>
</dbReference>
<name>A0A1W6K9R1_9GAMM</name>
<dbReference type="EMBL" id="CP020931">
    <property type="protein sequence ID" value="ARM84049.1"/>
    <property type="molecule type" value="Genomic_DNA"/>
</dbReference>
<proteinExistence type="predicted"/>
<dbReference type="PANTHER" id="PTHR36836">
    <property type="entry name" value="COLANIC ACID BIOSYNTHESIS PROTEIN WCAK"/>
    <property type="match status" value="1"/>
</dbReference>
<protein>
    <submittedName>
        <fullName evidence="2">Colanic acid biosynthesis protein</fullName>
    </submittedName>
</protein>
<dbReference type="GeneID" id="77255924"/>
<dbReference type="AlphaFoldDB" id="A0A1W6K9R1"/>
<organism evidence="2 3">
    <name type="scientific">Marinobacter salarius</name>
    <dbReference type="NCBI Taxonomy" id="1420917"/>
    <lineage>
        <taxon>Bacteria</taxon>
        <taxon>Pseudomonadati</taxon>
        <taxon>Pseudomonadota</taxon>
        <taxon>Gammaproteobacteria</taxon>
        <taxon>Pseudomonadales</taxon>
        <taxon>Marinobacteraceae</taxon>
        <taxon>Marinobacter</taxon>
    </lineage>
</organism>
<dbReference type="RefSeq" id="WP_085680454.1">
    <property type="nucleotide sequence ID" value="NZ_CP020931.1"/>
</dbReference>
<evidence type="ECO:0000313" key="2">
    <source>
        <dbReference type="EMBL" id="ARM84049.1"/>
    </source>
</evidence>
<dbReference type="Pfam" id="PF04230">
    <property type="entry name" value="PS_pyruv_trans"/>
    <property type="match status" value="1"/>
</dbReference>
<gene>
    <name evidence="2" type="ORF">MARSALSMR5_01972</name>
</gene>